<evidence type="ECO:0000313" key="2">
    <source>
        <dbReference type="EMBL" id="KAK2586197.1"/>
    </source>
</evidence>
<name>A0AAD9RUI0_9HYME</name>
<evidence type="ECO:0000256" key="1">
    <source>
        <dbReference type="SAM" id="MobiDB-lite"/>
    </source>
</evidence>
<dbReference type="EMBL" id="JAIFRP010000014">
    <property type="protein sequence ID" value="KAK2586197.1"/>
    <property type="molecule type" value="Genomic_DNA"/>
</dbReference>
<dbReference type="Proteomes" id="UP001258017">
    <property type="component" value="Unassembled WGS sequence"/>
</dbReference>
<feature type="region of interest" description="Disordered" evidence="1">
    <location>
        <begin position="67"/>
        <end position="93"/>
    </location>
</feature>
<evidence type="ECO:0000313" key="3">
    <source>
        <dbReference type="Proteomes" id="UP001258017"/>
    </source>
</evidence>
<reference evidence="2" key="1">
    <citation type="submission" date="2021-08" db="EMBL/GenBank/DDBJ databases">
        <authorList>
            <person name="Misof B."/>
            <person name="Oliver O."/>
            <person name="Podsiadlowski L."/>
            <person name="Donath A."/>
            <person name="Peters R."/>
            <person name="Mayer C."/>
            <person name="Rust J."/>
            <person name="Gunkel S."/>
            <person name="Lesny P."/>
            <person name="Martin S."/>
            <person name="Oeyen J.P."/>
            <person name="Petersen M."/>
            <person name="Panagiotis P."/>
            <person name="Wilbrandt J."/>
            <person name="Tanja T."/>
        </authorList>
    </citation>
    <scope>NUCLEOTIDE SEQUENCE</scope>
    <source>
        <strain evidence="2">GBR_01_08_01A</strain>
        <tissue evidence="2">Thorax + abdomen</tissue>
    </source>
</reference>
<gene>
    <name evidence="2" type="ORF">KPH14_001461</name>
</gene>
<organism evidence="2 3">
    <name type="scientific">Odynerus spinipes</name>
    <dbReference type="NCBI Taxonomy" id="1348599"/>
    <lineage>
        <taxon>Eukaryota</taxon>
        <taxon>Metazoa</taxon>
        <taxon>Ecdysozoa</taxon>
        <taxon>Arthropoda</taxon>
        <taxon>Hexapoda</taxon>
        <taxon>Insecta</taxon>
        <taxon>Pterygota</taxon>
        <taxon>Neoptera</taxon>
        <taxon>Endopterygota</taxon>
        <taxon>Hymenoptera</taxon>
        <taxon>Apocrita</taxon>
        <taxon>Aculeata</taxon>
        <taxon>Vespoidea</taxon>
        <taxon>Vespidae</taxon>
        <taxon>Eumeninae</taxon>
        <taxon>Odynerus</taxon>
    </lineage>
</organism>
<dbReference type="AlphaFoldDB" id="A0AAD9RUI0"/>
<accession>A0AAD9RUI0</accession>
<reference evidence="2" key="2">
    <citation type="journal article" date="2023" name="Commun. Biol.">
        <title>Intrasexual cuticular hydrocarbon dimorphism in a wasp sheds light on hydrocarbon biosynthesis genes in Hymenoptera.</title>
        <authorList>
            <person name="Moris V.C."/>
            <person name="Podsiadlowski L."/>
            <person name="Martin S."/>
            <person name="Oeyen J.P."/>
            <person name="Donath A."/>
            <person name="Petersen M."/>
            <person name="Wilbrandt J."/>
            <person name="Misof B."/>
            <person name="Liedtke D."/>
            <person name="Thamm M."/>
            <person name="Scheiner R."/>
            <person name="Schmitt T."/>
            <person name="Niehuis O."/>
        </authorList>
    </citation>
    <scope>NUCLEOTIDE SEQUENCE</scope>
    <source>
        <strain evidence="2">GBR_01_08_01A</strain>
    </source>
</reference>
<sequence length="115" mass="12883">MAYVSLEFGKGFNDPRVLARMYAQERHAKRNPGTVLGGIPLWGYAKSRQHCCRRRRWWWRRRCGGGTSTGVERQGGRVLDGERGRGGMTSEGGLPATLVGVSKFQASNLLRPVRH</sequence>
<protein>
    <submittedName>
        <fullName evidence="2">Uncharacterized protein</fullName>
    </submittedName>
</protein>
<proteinExistence type="predicted"/>
<keyword evidence="3" id="KW-1185">Reference proteome</keyword>
<comment type="caution">
    <text evidence="2">The sequence shown here is derived from an EMBL/GenBank/DDBJ whole genome shotgun (WGS) entry which is preliminary data.</text>
</comment>